<dbReference type="InterPro" id="IPR000626">
    <property type="entry name" value="Ubiquitin-like_dom"/>
</dbReference>
<evidence type="ECO:0000259" key="2">
    <source>
        <dbReference type="PROSITE" id="PS50053"/>
    </source>
</evidence>
<dbReference type="EMBL" id="JADNRY010000639">
    <property type="protein sequence ID" value="KAF9032550.1"/>
    <property type="molecule type" value="Genomic_DNA"/>
</dbReference>
<dbReference type="AlphaFoldDB" id="A0A9P5P4Y0"/>
<evidence type="ECO:0000313" key="4">
    <source>
        <dbReference type="Proteomes" id="UP000772434"/>
    </source>
</evidence>
<protein>
    <recommendedName>
        <fullName evidence="2">Ubiquitin-like domain-containing protein</fullName>
    </recommendedName>
</protein>
<name>A0A9P5P4Y0_9AGAR</name>
<dbReference type="InterPro" id="IPR029071">
    <property type="entry name" value="Ubiquitin-like_domsf"/>
</dbReference>
<dbReference type="OrthoDB" id="428577at2759"/>
<feature type="region of interest" description="Disordered" evidence="1">
    <location>
        <begin position="105"/>
        <end position="136"/>
    </location>
</feature>
<dbReference type="PANTHER" id="PTHR10562">
    <property type="entry name" value="SMALL UBIQUITIN-RELATED MODIFIER"/>
    <property type="match status" value="1"/>
</dbReference>
<dbReference type="Proteomes" id="UP000772434">
    <property type="component" value="Unassembled WGS sequence"/>
</dbReference>
<feature type="compositionally biased region" description="Polar residues" evidence="1">
    <location>
        <begin position="116"/>
        <end position="125"/>
    </location>
</feature>
<feature type="domain" description="Ubiquitin-like" evidence="2">
    <location>
        <begin position="149"/>
        <end position="227"/>
    </location>
</feature>
<organism evidence="3 4">
    <name type="scientific">Rhodocollybia butyracea</name>
    <dbReference type="NCBI Taxonomy" id="206335"/>
    <lineage>
        <taxon>Eukaryota</taxon>
        <taxon>Fungi</taxon>
        <taxon>Dikarya</taxon>
        <taxon>Basidiomycota</taxon>
        <taxon>Agaricomycotina</taxon>
        <taxon>Agaricomycetes</taxon>
        <taxon>Agaricomycetidae</taxon>
        <taxon>Agaricales</taxon>
        <taxon>Marasmiineae</taxon>
        <taxon>Omphalotaceae</taxon>
        <taxon>Rhodocollybia</taxon>
    </lineage>
</organism>
<evidence type="ECO:0000256" key="1">
    <source>
        <dbReference type="SAM" id="MobiDB-lite"/>
    </source>
</evidence>
<feature type="region of interest" description="Disordered" evidence="1">
    <location>
        <begin position="260"/>
        <end position="279"/>
    </location>
</feature>
<feature type="region of interest" description="Disordered" evidence="1">
    <location>
        <begin position="1"/>
        <end position="23"/>
    </location>
</feature>
<gene>
    <name evidence="3" type="ORF">BDP27DRAFT_1435994</name>
</gene>
<evidence type="ECO:0000313" key="3">
    <source>
        <dbReference type="EMBL" id="KAF9032550.1"/>
    </source>
</evidence>
<comment type="caution">
    <text evidence="3">The sequence shown here is derived from an EMBL/GenBank/DDBJ whole genome shotgun (WGS) entry which is preliminary data.</text>
</comment>
<sequence length="624" mass="69792">MPKDTTKETTTSSQGKKPSKKDTGRIVFTYKTRQMALPKSLLESHAEAMKLIHGLFELSSDQKIILETADLPECENGASLEVPAIAWTHLVPLITKISVVARDAPQAQAQDPPTVPSSGTKTTSVPRRESIPVPLPPPRPFNPLFISPSHITLTMSYASKTASIYLQRHENLRNLKFLLKHKFEQHGDLRRLWFYYRGSRLPISRTPAELNMKDGDVIDVLEEQETTKLVREMFELNDAVKVFFETADLPECKNGNPCDNARGRSGTTTSTTSPTSPIECPNVNILTEARTDSSGSAPPKSSVPISPTHVTLTMSYASKSRSVVIQRNAKLKSLKKVFAKNFQQWQRWNCQNLWFFYNDHRITFNQTLLDLGMEDGDIVVVYADQIGGKPVIYVFPPEGSEEMDVSVSVSLVPQWKFSAIYPVVPVQPRQLEKSIPGECVRWDVHTHRDKTMTEKSTGLAVSYLYWEASTQGLPPSPPDSPCFCAGQQQSTSEWFDPISRDLSDNDNVSVVLPLSRITAYLDAALNYWLPSLNKHTHIALRFVSQPAYERAAPLNIVPKPDAVVRVFMLFKGVPESVFESGLWGNASARAVDGVERWRGVVGLDVTDKLSDESLFRFWSGAGWK</sequence>
<keyword evidence="4" id="KW-1185">Reference proteome</keyword>
<reference evidence="3" key="1">
    <citation type="submission" date="2020-11" db="EMBL/GenBank/DDBJ databases">
        <authorList>
            <consortium name="DOE Joint Genome Institute"/>
            <person name="Ahrendt S."/>
            <person name="Riley R."/>
            <person name="Andreopoulos W."/>
            <person name="Labutti K."/>
            <person name="Pangilinan J."/>
            <person name="Ruiz-Duenas F.J."/>
            <person name="Barrasa J.M."/>
            <person name="Sanchez-Garcia M."/>
            <person name="Camarero S."/>
            <person name="Miyauchi S."/>
            <person name="Serrano A."/>
            <person name="Linde D."/>
            <person name="Babiker R."/>
            <person name="Drula E."/>
            <person name="Ayuso-Fernandez I."/>
            <person name="Pacheco R."/>
            <person name="Padilla G."/>
            <person name="Ferreira P."/>
            <person name="Barriuso J."/>
            <person name="Kellner H."/>
            <person name="Castanera R."/>
            <person name="Alfaro M."/>
            <person name="Ramirez L."/>
            <person name="Pisabarro A.G."/>
            <person name="Kuo A."/>
            <person name="Tritt A."/>
            <person name="Lipzen A."/>
            <person name="He G."/>
            <person name="Yan M."/>
            <person name="Ng V."/>
            <person name="Cullen D."/>
            <person name="Martin F."/>
            <person name="Rosso M.-N."/>
            <person name="Henrissat B."/>
            <person name="Hibbett D."/>
            <person name="Martinez A.T."/>
            <person name="Grigoriev I.V."/>
        </authorList>
    </citation>
    <scope>NUCLEOTIDE SEQUENCE</scope>
    <source>
        <strain evidence="3">AH 40177</strain>
    </source>
</reference>
<accession>A0A9P5P4Y0</accession>
<dbReference type="Gene3D" id="3.10.20.90">
    <property type="entry name" value="Phosphatidylinositol 3-kinase Catalytic Subunit, Chain A, domain 1"/>
    <property type="match status" value="2"/>
</dbReference>
<dbReference type="SUPFAM" id="SSF54236">
    <property type="entry name" value="Ubiquitin-like"/>
    <property type="match status" value="2"/>
</dbReference>
<proteinExistence type="predicted"/>
<feature type="compositionally biased region" description="Low complexity" evidence="1">
    <location>
        <begin position="263"/>
        <end position="277"/>
    </location>
</feature>
<dbReference type="PROSITE" id="PS50053">
    <property type="entry name" value="UBIQUITIN_2"/>
    <property type="match status" value="1"/>
</dbReference>
<dbReference type="CDD" id="cd01763">
    <property type="entry name" value="Ubl_SUMO_like"/>
    <property type="match status" value="2"/>
</dbReference>